<comment type="caution">
    <text evidence="5">The sequence shown here is derived from an EMBL/GenBank/DDBJ whole genome shotgun (WGS) entry which is preliminary data.</text>
</comment>
<sequence>MIVQFENFNRKKAHVNLLYAQEGVHIAHCRYDKPSEDEFFMPHAAITCVKQGRKVVFLNGYKHEMRAGDALYIPKNAIIYSDIPVRKEAFISVNMTLHNREEESPLAPLACRVTDNLPLKELAAEQYMSLSTFKRWFHRHTGASPLQWMIDRRLERARYLLQHKHRPVAEACFASGFQDVSYFIRRYRQRFGVTPGAAFSD</sequence>
<dbReference type="InterPro" id="IPR018060">
    <property type="entry name" value="HTH_AraC"/>
</dbReference>
<evidence type="ECO:0000259" key="4">
    <source>
        <dbReference type="PROSITE" id="PS01124"/>
    </source>
</evidence>
<dbReference type="Gene3D" id="1.10.10.60">
    <property type="entry name" value="Homeodomain-like"/>
    <property type="match status" value="2"/>
</dbReference>
<keyword evidence="6" id="KW-1185">Reference proteome</keyword>
<dbReference type="Proteomes" id="UP000278351">
    <property type="component" value="Unassembled WGS sequence"/>
</dbReference>
<dbReference type="GO" id="GO:0003700">
    <property type="term" value="F:DNA-binding transcription factor activity"/>
    <property type="evidence" value="ECO:0007669"/>
    <property type="project" value="InterPro"/>
</dbReference>
<evidence type="ECO:0000313" key="6">
    <source>
        <dbReference type="Proteomes" id="UP000278351"/>
    </source>
</evidence>
<name>A0A3N4PAQ9_9BACT</name>
<dbReference type="SUPFAM" id="SSF46689">
    <property type="entry name" value="Homeodomain-like"/>
    <property type="match status" value="2"/>
</dbReference>
<evidence type="ECO:0000256" key="3">
    <source>
        <dbReference type="ARBA" id="ARBA00023163"/>
    </source>
</evidence>
<dbReference type="InterPro" id="IPR050204">
    <property type="entry name" value="AraC_XylS_family_regulators"/>
</dbReference>
<dbReference type="Pfam" id="PF12833">
    <property type="entry name" value="HTH_18"/>
    <property type="match status" value="1"/>
</dbReference>
<dbReference type="PROSITE" id="PS00041">
    <property type="entry name" value="HTH_ARAC_FAMILY_1"/>
    <property type="match status" value="1"/>
</dbReference>
<protein>
    <submittedName>
        <fullName evidence="5">AraC family transcriptional regulator</fullName>
    </submittedName>
</protein>
<organism evidence="5 6">
    <name type="scientific">Chitinophaga lutea</name>
    <dbReference type="NCBI Taxonomy" id="2488634"/>
    <lineage>
        <taxon>Bacteria</taxon>
        <taxon>Pseudomonadati</taxon>
        <taxon>Bacteroidota</taxon>
        <taxon>Chitinophagia</taxon>
        <taxon>Chitinophagales</taxon>
        <taxon>Chitinophagaceae</taxon>
        <taxon>Chitinophaga</taxon>
    </lineage>
</organism>
<dbReference type="AlphaFoldDB" id="A0A3N4PAQ9"/>
<keyword evidence="1" id="KW-0805">Transcription regulation</keyword>
<dbReference type="PANTHER" id="PTHR46796">
    <property type="entry name" value="HTH-TYPE TRANSCRIPTIONAL ACTIVATOR RHAS-RELATED"/>
    <property type="match status" value="1"/>
</dbReference>
<dbReference type="EMBL" id="RPDH01000003">
    <property type="protein sequence ID" value="RPE05752.1"/>
    <property type="molecule type" value="Genomic_DNA"/>
</dbReference>
<evidence type="ECO:0000256" key="2">
    <source>
        <dbReference type="ARBA" id="ARBA00023125"/>
    </source>
</evidence>
<dbReference type="InterPro" id="IPR009057">
    <property type="entry name" value="Homeodomain-like_sf"/>
</dbReference>
<keyword evidence="2" id="KW-0238">DNA-binding</keyword>
<dbReference type="InterPro" id="IPR018062">
    <property type="entry name" value="HTH_AraC-typ_CS"/>
</dbReference>
<feature type="domain" description="HTH araC/xylS-type" evidence="4">
    <location>
        <begin position="103"/>
        <end position="201"/>
    </location>
</feature>
<proteinExistence type="predicted"/>
<dbReference type="SMART" id="SM00342">
    <property type="entry name" value="HTH_ARAC"/>
    <property type="match status" value="1"/>
</dbReference>
<reference evidence="5 6" key="1">
    <citation type="submission" date="2018-11" db="EMBL/GenBank/DDBJ databases">
        <title>Chitinophaga lutea sp.nov., isolate from arsenic contaminated soil.</title>
        <authorList>
            <person name="Zong Y."/>
        </authorList>
    </citation>
    <scope>NUCLEOTIDE SEQUENCE [LARGE SCALE GENOMIC DNA]</scope>
    <source>
        <strain evidence="5 6">ZY74</strain>
    </source>
</reference>
<dbReference type="GO" id="GO:0043565">
    <property type="term" value="F:sequence-specific DNA binding"/>
    <property type="evidence" value="ECO:0007669"/>
    <property type="project" value="InterPro"/>
</dbReference>
<dbReference type="PROSITE" id="PS01124">
    <property type="entry name" value="HTH_ARAC_FAMILY_2"/>
    <property type="match status" value="1"/>
</dbReference>
<dbReference type="OrthoDB" id="652919at2"/>
<evidence type="ECO:0000256" key="1">
    <source>
        <dbReference type="ARBA" id="ARBA00023015"/>
    </source>
</evidence>
<dbReference type="RefSeq" id="WP_123849405.1">
    <property type="nucleotide sequence ID" value="NZ_RPDH01000003.1"/>
</dbReference>
<keyword evidence="3" id="KW-0804">Transcription</keyword>
<dbReference type="PANTHER" id="PTHR46796:SF6">
    <property type="entry name" value="ARAC SUBFAMILY"/>
    <property type="match status" value="1"/>
</dbReference>
<accession>A0A3N4PAQ9</accession>
<evidence type="ECO:0000313" key="5">
    <source>
        <dbReference type="EMBL" id="RPE05752.1"/>
    </source>
</evidence>
<gene>
    <name evidence="5" type="ORF">EGT74_25655</name>
</gene>